<keyword evidence="13" id="KW-0325">Glycoprotein</keyword>
<protein>
    <recommendedName>
        <fullName evidence="14">Peptide O-xylosyltransferase</fullName>
    </recommendedName>
</protein>
<evidence type="ECO:0000256" key="4">
    <source>
        <dbReference type="ARBA" id="ARBA00022679"/>
    </source>
</evidence>
<dbReference type="EMBL" id="CP014504">
    <property type="protein sequence ID" value="AMP97177.1"/>
    <property type="molecule type" value="Genomic_DNA"/>
</dbReference>
<keyword evidence="3" id="KW-0328">Glycosyltransferase</keyword>
<evidence type="ECO:0000256" key="7">
    <source>
        <dbReference type="ARBA" id="ARBA00022824"/>
    </source>
</evidence>
<sequence length="288" mass="33784">MRIAHIIIAHKNPEQLNRLLLKMQHPDFDFYIHVDKKVDIKPYEFLGAIQGVKFIQYRSICNWGGYSTLHAMVSSLKEVLLNQTEYGFYNLLSAQDYPLKSNAEICGFFQQNKEKSFIYYEGEGSKWWEGAVYRFQRYHLTDFNFIGKFFIENMLNKILPPRKFPLSMKLYGGSKSSWWSLNKESAVYLANYFDTENKIKKFLKFCWGTDEFVIPTILMNSPLKERIVNDNLRYIDFPDGMANPKILRLADLDKMLSSQMLFARKFDIGIDIDILAAIDEYTSNSKQV</sequence>
<evidence type="ECO:0000256" key="3">
    <source>
        <dbReference type="ARBA" id="ARBA00022676"/>
    </source>
</evidence>
<evidence type="ECO:0000313" key="16">
    <source>
        <dbReference type="Proteomes" id="UP000071561"/>
    </source>
</evidence>
<proteinExistence type="predicted"/>
<keyword evidence="4 15" id="KW-0808">Transferase</keyword>
<comment type="subcellular location">
    <subcellularLocation>
        <location evidence="2">Endoplasmic reticulum membrane</location>
        <topology evidence="2">Single-pass type II membrane protein</topology>
    </subcellularLocation>
    <subcellularLocation>
        <location evidence="1">Golgi apparatus membrane</location>
        <topology evidence="1">Single-pass type II membrane protein</topology>
    </subcellularLocation>
</comment>
<dbReference type="InterPro" id="IPR043538">
    <property type="entry name" value="XYLT"/>
</dbReference>
<reference evidence="15 16" key="1">
    <citation type="submission" date="2016-03" db="EMBL/GenBank/DDBJ databases">
        <title>Complete genome sequence of Pedobacter cryoconitis PAMC 27485.</title>
        <authorList>
            <person name="Lee J."/>
            <person name="Kim O.-S."/>
        </authorList>
    </citation>
    <scope>NUCLEOTIDE SEQUENCE [LARGE SCALE GENOMIC DNA]</scope>
    <source>
        <strain evidence="15 16">PAMC 27485</strain>
    </source>
</reference>
<dbReference type="Proteomes" id="UP000071561">
    <property type="component" value="Chromosome"/>
</dbReference>
<keyword evidence="12" id="KW-1015">Disulfide bond</keyword>
<keyword evidence="10" id="KW-0333">Golgi apparatus</keyword>
<gene>
    <name evidence="15" type="ORF">AY601_0207</name>
</gene>
<dbReference type="PANTHER" id="PTHR46025">
    <property type="entry name" value="XYLOSYLTRANSFERASE OXT"/>
    <property type="match status" value="1"/>
</dbReference>
<evidence type="ECO:0000256" key="6">
    <source>
        <dbReference type="ARBA" id="ARBA00022723"/>
    </source>
</evidence>
<dbReference type="RefSeq" id="WP_068395335.1">
    <property type="nucleotide sequence ID" value="NZ_CP014504.1"/>
</dbReference>
<accession>A0A127V7G0</accession>
<dbReference type="GO" id="GO:0050650">
    <property type="term" value="P:chondroitin sulfate proteoglycan biosynthetic process"/>
    <property type="evidence" value="ECO:0007669"/>
    <property type="project" value="TreeGrafter"/>
</dbReference>
<evidence type="ECO:0000256" key="1">
    <source>
        <dbReference type="ARBA" id="ARBA00004323"/>
    </source>
</evidence>
<evidence type="ECO:0000256" key="11">
    <source>
        <dbReference type="ARBA" id="ARBA00023136"/>
    </source>
</evidence>
<name>A0A127V7G0_9SPHI</name>
<keyword evidence="7" id="KW-0256">Endoplasmic reticulum</keyword>
<evidence type="ECO:0000256" key="12">
    <source>
        <dbReference type="ARBA" id="ARBA00023157"/>
    </source>
</evidence>
<dbReference type="KEGG" id="pcm:AY601_0207"/>
<dbReference type="GO" id="GO:0016020">
    <property type="term" value="C:membrane"/>
    <property type="evidence" value="ECO:0007669"/>
    <property type="project" value="InterPro"/>
</dbReference>
<evidence type="ECO:0000256" key="14">
    <source>
        <dbReference type="ARBA" id="ARBA00042865"/>
    </source>
</evidence>
<dbReference type="GO" id="GO:0030158">
    <property type="term" value="F:protein xylosyltransferase activity"/>
    <property type="evidence" value="ECO:0007669"/>
    <property type="project" value="InterPro"/>
</dbReference>
<dbReference type="PATRIC" id="fig|188932.3.peg.210"/>
<keyword evidence="9" id="KW-1133">Transmembrane helix</keyword>
<keyword evidence="6" id="KW-0479">Metal-binding</keyword>
<dbReference type="Pfam" id="PF02485">
    <property type="entry name" value="Branch"/>
    <property type="match status" value="1"/>
</dbReference>
<evidence type="ECO:0000256" key="13">
    <source>
        <dbReference type="ARBA" id="ARBA00023180"/>
    </source>
</evidence>
<keyword evidence="11" id="KW-0472">Membrane</keyword>
<evidence type="ECO:0000256" key="5">
    <source>
        <dbReference type="ARBA" id="ARBA00022692"/>
    </source>
</evidence>
<evidence type="ECO:0000256" key="8">
    <source>
        <dbReference type="ARBA" id="ARBA00022968"/>
    </source>
</evidence>
<keyword evidence="8" id="KW-0735">Signal-anchor</keyword>
<keyword evidence="5" id="KW-0812">Transmembrane</keyword>
<dbReference type="OrthoDB" id="7943907at2"/>
<dbReference type="InterPro" id="IPR003406">
    <property type="entry name" value="Glyco_trans_14"/>
</dbReference>
<keyword evidence="16" id="KW-1185">Reference proteome</keyword>
<evidence type="ECO:0000256" key="2">
    <source>
        <dbReference type="ARBA" id="ARBA00004648"/>
    </source>
</evidence>
<dbReference type="GO" id="GO:0046872">
    <property type="term" value="F:metal ion binding"/>
    <property type="evidence" value="ECO:0007669"/>
    <property type="project" value="UniProtKB-KW"/>
</dbReference>
<dbReference type="PANTHER" id="PTHR46025:SF3">
    <property type="entry name" value="XYLOSYLTRANSFERASE OXT"/>
    <property type="match status" value="1"/>
</dbReference>
<evidence type="ECO:0000313" key="15">
    <source>
        <dbReference type="EMBL" id="AMP97177.1"/>
    </source>
</evidence>
<evidence type="ECO:0000256" key="10">
    <source>
        <dbReference type="ARBA" id="ARBA00023034"/>
    </source>
</evidence>
<dbReference type="AlphaFoldDB" id="A0A127V7G0"/>
<dbReference type="GO" id="GO:0015012">
    <property type="term" value="P:heparan sulfate proteoglycan biosynthetic process"/>
    <property type="evidence" value="ECO:0007669"/>
    <property type="project" value="TreeGrafter"/>
</dbReference>
<evidence type="ECO:0000256" key="9">
    <source>
        <dbReference type="ARBA" id="ARBA00022989"/>
    </source>
</evidence>
<organism evidence="15 16">
    <name type="scientific">Pedobacter cryoconitis</name>
    <dbReference type="NCBI Taxonomy" id="188932"/>
    <lineage>
        <taxon>Bacteria</taxon>
        <taxon>Pseudomonadati</taxon>
        <taxon>Bacteroidota</taxon>
        <taxon>Sphingobacteriia</taxon>
        <taxon>Sphingobacteriales</taxon>
        <taxon>Sphingobacteriaceae</taxon>
        <taxon>Pedobacter</taxon>
    </lineage>
</organism>